<accession>A0A834YLY1</accession>
<comment type="cofactor">
    <cofactor evidence="1">
        <name>Mg(2+)</name>
        <dbReference type="ChEBI" id="CHEBI:18420"/>
    </cofactor>
</comment>
<evidence type="ECO:0000259" key="3">
    <source>
        <dbReference type="Pfam" id="PF01397"/>
    </source>
</evidence>
<dbReference type="SUPFAM" id="SSF48239">
    <property type="entry name" value="Terpenoid cyclases/Protein prenyltransferases"/>
    <property type="match status" value="1"/>
</dbReference>
<evidence type="ECO:0000313" key="4">
    <source>
        <dbReference type="EMBL" id="KAF8391449.1"/>
    </source>
</evidence>
<dbReference type="InterPro" id="IPR036965">
    <property type="entry name" value="Terpene_synth_N_sf"/>
</dbReference>
<dbReference type="EMBL" id="JABCRI010000017">
    <property type="protein sequence ID" value="KAF8391449.1"/>
    <property type="molecule type" value="Genomic_DNA"/>
</dbReference>
<dbReference type="AlphaFoldDB" id="A0A834YLY1"/>
<keyword evidence="2" id="KW-0460">Magnesium</keyword>
<keyword evidence="5" id="KW-1185">Reference proteome</keyword>
<dbReference type="GO" id="GO:0016114">
    <property type="term" value="P:terpenoid biosynthetic process"/>
    <property type="evidence" value="ECO:0007669"/>
    <property type="project" value="InterPro"/>
</dbReference>
<organism evidence="4 5">
    <name type="scientific">Tetracentron sinense</name>
    <name type="common">Spur-leaf</name>
    <dbReference type="NCBI Taxonomy" id="13715"/>
    <lineage>
        <taxon>Eukaryota</taxon>
        <taxon>Viridiplantae</taxon>
        <taxon>Streptophyta</taxon>
        <taxon>Embryophyta</taxon>
        <taxon>Tracheophyta</taxon>
        <taxon>Spermatophyta</taxon>
        <taxon>Magnoliopsida</taxon>
        <taxon>Trochodendrales</taxon>
        <taxon>Trochodendraceae</taxon>
        <taxon>Tetracentron</taxon>
    </lineage>
</organism>
<dbReference type="PANTHER" id="PTHR31225">
    <property type="entry name" value="OS04G0344100 PROTEIN-RELATED"/>
    <property type="match status" value="1"/>
</dbReference>
<reference evidence="4 5" key="1">
    <citation type="submission" date="2020-04" db="EMBL/GenBank/DDBJ databases">
        <title>Plant Genome Project.</title>
        <authorList>
            <person name="Zhang R.-G."/>
        </authorList>
    </citation>
    <scope>NUCLEOTIDE SEQUENCE [LARGE SCALE GENOMIC DNA]</scope>
    <source>
        <strain evidence="4">YNK0</strain>
        <tissue evidence="4">Leaf</tissue>
    </source>
</reference>
<dbReference type="InterPro" id="IPR001906">
    <property type="entry name" value="Terpene_synth_N"/>
</dbReference>
<dbReference type="InterPro" id="IPR050148">
    <property type="entry name" value="Terpene_synthase-like"/>
</dbReference>
<gene>
    <name evidence="4" type="ORF">HHK36_023754</name>
</gene>
<dbReference type="InterPro" id="IPR008930">
    <property type="entry name" value="Terpenoid_cyclase/PrenylTrfase"/>
</dbReference>
<name>A0A834YLY1_TETSI</name>
<proteinExistence type="predicted"/>
<sequence>MALHIHFMPLTCSFTNFHPRHALGRSAKGSHMIGHVRSHASIQTHEPMDGRRSANYKPSIWSDNFAESLKSDYTEERCKERAEKLKEEVKHMLDDEVVGPLALLELIDDFQRLGLSYHFEKEIKRALDSIICIKADNERVLCSLHATALRFRLLRQHKYEVSQGIQTPL</sequence>
<dbReference type="OrthoDB" id="1936865at2759"/>
<dbReference type="OMA" id="ISMENAN"/>
<evidence type="ECO:0000313" key="5">
    <source>
        <dbReference type="Proteomes" id="UP000655225"/>
    </source>
</evidence>
<dbReference type="Pfam" id="PF01397">
    <property type="entry name" value="Terpene_synth"/>
    <property type="match status" value="1"/>
</dbReference>
<evidence type="ECO:0000256" key="2">
    <source>
        <dbReference type="ARBA" id="ARBA00022842"/>
    </source>
</evidence>
<dbReference type="Gene3D" id="1.50.10.130">
    <property type="entry name" value="Terpene synthase, N-terminal domain"/>
    <property type="match status" value="1"/>
</dbReference>
<feature type="domain" description="Terpene synthase N-terminal" evidence="3">
    <location>
        <begin position="60"/>
        <end position="163"/>
    </location>
</feature>
<dbReference type="GO" id="GO:0010333">
    <property type="term" value="F:terpene synthase activity"/>
    <property type="evidence" value="ECO:0007669"/>
    <property type="project" value="InterPro"/>
</dbReference>
<protein>
    <recommendedName>
        <fullName evidence="3">Terpene synthase N-terminal domain-containing protein</fullName>
    </recommendedName>
</protein>
<dbReference type="PANTHER" id="PTHR31225:SF252">
    <property type="entry name" value="TERPENE SYNTHASE 12-RELATED"/>
    <property type="match status" value="1"/>
</dbReference>
<comment type="caution">
    <text evidence="4">The sequence shown here is derived from an EMBL/GenBank/DDBJ whole genome shotgun (WGS) entry which is preliminary data.</text>
</comment>
<dbReference type="Proteomes" id="UP000655225">
    <property type="component" value="Unassembled WGS sequence"/>
</dbReference>
<evidence type="ECO:0000256" key="1">
    <source>
        <dbReference type="ARBA" id="ARBA00001946"/>
    </source>
</evidence>